<evidence type="ECO:0000313" key="1">
    <source>
        <dbReference type="EMBL" id="GAE25010.1"/>
    </source>
</evidence>
<accession>W4PZB2</accession>
<dbReference type="Proteomes" id="UP000018890">
    <property type="component" value="Unassembled WGS sequence"/>
</dbReference>
<proteinExistence type="predicted"/>
<gene>
    <name evidence="1" type="ORF">JCM9140_979</name>
</gene>
<keyword evidence="2" id="KW-1185">Reference proteome</keyword>
<name>W4PZB2_9BACI</name>
<organism evidence="1 2">
    <name type="scientific">Halalkalibacter wakoensis JCM 9140</name>
    <dbReference type="NCBI Taxonomy" id="1236970"/>
    <lineage>
        <taxon>Bacteria</taxon>
        <taxon>Bacillati</taxon>
        <taxon>Bacillota</taxon>
        <taxon>Bacilli</taxon>
        <taxon>Bacillales</taxon>
        <taxon>Bacillaceae</taxon>
        <taxon>Halalkalibacter</taxon>
    </lineage>
</organism>
<dbReference type="AlphaFoldDB" id="W4PZB2"/>
<dbReference type="EMBL" id="BAUT01000006">
    <property type="protein sequence ID" value="GAE25010.1"/>
    <property type="molecule type" value="Genomic_DNA"/>
</dbReference>
<reference evidence="1" key="1">
    <citation type="journal article" date="2014" name="Genome Announc.">
        <title>Draft Genome Sequences of Three Alkaliphilic Bacillus Strains, Bacillus wakoensis JCM 9140T, Bacillus akibai JCM 9157T, and Bacillus hemicellulosilyticus JCM 9152T.</title>
        <authorList>
            <person name="Yuki M."/>
            <person name="Oshima K."/>
            <person name="Suda W."/>
            <person name="Oshida Y."/>
            <person name="Kitamura K."/>
            <person name="Iida T."/>
            <person name="Hattori M."/>
            <person name="Ohkuma M."/>
        </authorList>
    </citation>
    <scope>NUCLEOTIDE SEQUENCE [LARGE SCALE GENOMIC DNA]</scope>
    <source>
        <strain evidence="1">JCM 9140</strain>
    </source>
</reference>
<dbReference type="STRING" id="1236970.JCM9140_979"/>
<evidence type="ECO:0000313" key="2">
    <source>
        <dbReference type="Proteomes" id="UP000018890"/>
    </source>
</evidence>
<dbReference type="OrthoDB" id="2973066at2"/>
<protein>
    <submittedName>
        <fullName evidence="1">Uncharacterized protein</fullName>
    </submittedName>
</protein>
<comment type="caution">
    <text evidence="1">The sequence shown here is derived from an EMBL/GenBank/DDBJ whole genome shotgun (WGS) entry which is preliminary data.</text>
</comment>
<sequence length="72" mass="8257">MTKEEVLKELQKHGMDDMIELIEDAEKGYLEQLELVESIGLVYDKDLNTSLIEVLKQLGVEIIFVTDEEESS</sequence>
<dbReference type="RefSeq" id="WP_034742854.1">
    <property type="nucleotide sequence ID" value="NZ_BAUT01000006.1"/>
</dbReference>